<feature type="chain" id="PRO_5002316943" description="Ser-Thr-rich glycosyl-phosphatidyl-inositol-anchored membrane family-domain-containing protein" evidence="2">
    <location>
        <begin position="19"/>
        <end position="179"/>
    </location>
</feature>
<protein>
    <recommendedName>
        <fullName evidence="5">Ser-Thr-rich glycosyl-phosphatidyl-inositol-anchored membrane family-domain-containing protein</fullName>
    </recommendedName>
</protein>
<name>A0A0D7BFE4_9AGAR</name>
<reference evidence="3 4" key="1">
    <citation type="journal article" date="2015" name="Fungal Genet. Biol.">
        <title>Evolution of novel wood decay mechanisms in Agaricales revealed by the genome sequences of Fistulina hepatica and Cylindrobasidium torrendii.</title>
        <authorList>
            <person name="Floudas D."/>
            <person name="Held B.W."/>
            <person name="Riley R."/>
            <person name="Nagy L.G."/>
            <person name="Koehler G."/>
            <person name="Ransdell A.S."/>
            <person name="Younus H."/>
            <person name="Chow J."/>
            <person name="Chiniquy J."/>
            <person name="Lipzen A."/>
            <person name="Tritt A."/>
            <person name="Sun H."/>
            <person name="Haridas S."/>
            <person name="LaButti K."/>
            <person name="Ohm R.A."/>
            <person name="Kues U."/>
            <person name="Blanchette R.A."/>
            <person name="Grigoriev I.V."/>
            <person name="Minto R.E."/>
            <person name="Hibbett D.S."/>
        </authorList>
    </citation>
    <scope>NUCLEOTIDE SEQUENCE [LARGE SCALE GENOMIC DNA]</scope>
    <source>
        <strain evidence="3 4">FP15055 ss-10</strain>
    </source>
</reference>
<feature type="signal peptide" evidence="2">
    <location>
        <begin position="1"/>
        <end position="18"/>
    </location>
</feature>
<keyword evidence="4" id="KW-1185">Reference proteome</keyword>
<evidence type="ECO:0000256" key="1">
    <source>
        <dbReference type="SAM" id="MobiDB-lite"/>
    </source>
</evidence>
<accession>A0A0D7BFE4</accession>
<gene>
    <name evidence="3" type="ORF">CYLTODRAFT_489137</name>
</gene>
<dbReference type="STRING" id="1314674.A0A0D7BFE4"/>
<evidence type="ECO:0000313" key="3">
    <source>
        <dbReference type="EMBL" id="KIY69238.1"/>
    </source>
</evidence>
<evidence type="ECO:0000256" key="2">
    <source>
        <dbReference type="SAM" id="SignalP"/>
    </source>
</evidence>
<keyword evidence="2" id="KW-0732">Signal</keyword>
<feature type="region of interest" description="Disordered" evidence="1">
    <location>
        <begin position="119"/>
        <end position="158"/>
    </location>
</feature>
<proteinExistence type="predicted"/>
<feature type="compositionally biased region" description="Low complexity" evidence="1">
    <location>
        <begin position="133"/>
        <end position="154"/>
    </location>
</feature>
<evidence type="ECO:0008006" key="5">
    <source>
        <dbReference type="Google" id="ProtNLM"/>
    </source>
</evidence>
<dbReference type="EMBL" id="KN880488">
    <property type="protein sequence ID" value="KIY69238.1"/>
    <property type="molecule type" value="Genomic_DNA"/>
</dbReference>
<dbReference type="AlphaFoldDB" id="A0A0D7BFE4"/>
<sequence>MFTRYFAILATAATSAVAFEVVAPNSQTWWVAESQNVFAWTCNAEDHPTEFTVLIWNTDHSLMAAPQAIIAQQANSDCSHLLTNQQVGFKAGTNYIVQLADTLNNTHVYGESEPFEIKDSGAAYPTTTPGLESTTATAAGSATGTSSGSSSSSTPDGAARATVGMGLGAFSAILGFLAL</sequence>
<organism evidence="3 4">
    <name type="scientific">Cylindrobasidium torrendii FP15055 ss-10</name>
    <dbReference type="NCBI Taxonomy" id="1314674"/>
    <lineage>
        <taxon>Eukaryota</taxon>
        <taxon>Fungi</taxon>
        <taxon>Dikarya</taxon>
        <taxon>Basidiomycota</taxon>
        <taxon>Agaricomycotina</taxon>
        <taxon>Agaricomycetes</taxon>
        <taxon>Agaricomycetidae</taxon>
        <taxon>Agaricales</taxon>
        <taxon>Marasmiineae</taxon>
        <taxon>Physalacriaceae</taxon>
        <taxon>Cylindrobasidium</taxon>
    </lineage>
</organism>
<evidence type="ECO:0000313" key="4">
    <source>
        <dbReference type="Proteomes" id="UP000054007"/>
    </source>
</evidence>
<dbReference type="Proteomes" id="UP000054007">
    <property type="component" value="Unassembled WGS sequence"/>
</dbReference>
<dbReference type="OrthoDB" id="2576580at2759"/>